<accession>A0A858RJ83</accession>
<reference evidence="1 2" key="1">
    <citation type="submission" date="2020-04" db="EMBL/GenBank/DDBJ databases">
        <title>Luteolibacter sp. G-1-1-1 isolated from soil.</title>
        <authorList>
            <person name="Dahal R.H."/>
        </authorList>
    </citation>
    <scope>NUCLEOTIDE SEQUENCE [LARGE SCALE GENOMIC DNA]</scope>
    <source>
        <strain evidence="1 2">G-1-1-1</strain>
    </source>
</reference>
<keyword evidence="2" id="KW-1185">Reference proteome</keyword>
<dbReference type="EMBL" id="CP051774">
    <property type="protein sequence ID" value="QJE96641.1"/>
    <property type="molecule type" value="Genomic_DNA"/>
</dbReference>
<name>A0A858RJ83_9BACT</name>
<dbReference type="AlphaFoldDB" id="A0A858RJ83"/>
<organism evidence="1 2">
    <name type="scientific">Luteolibacter luteus</name>
    <dbReference type="NCBI Taxonomy" id="2728835"/>
    <lineage>
        <taxon>Bacteria</taxon>
        <taxon>Pseudomonadati</taxon>
        <taxon>Verrucomicrobiota</taxon>
        <taxon>Verrucomicrobiia</taxon>
        <taxon>Verrucomicrobiales</taxon>
        <taxon>Verrucomicrobiaceae</taxon>
        <taxon>Luteolibacter</taxon>
    </lineage>
</organism>
<gene>
    <name evidence="1" type="ORF">HHL09_12885</name>
</gene>
<sequence>MSDPIYKQESYEVMGACFEVYKEMGAGFVEPIYHECLDREMTSRNIPFVHHAGLALTYKGQPLRLSYEADFVIHSKIVLEVKAVKRLDDSHRVQLLNYLKATGFQLGLLVNYGRVGGLEWERIVLSDWLTQQRRVPDLL</sequence>
<dbReference type="NCBIfam" id="TIGR04256">
    <property type="entry name" value="GxxExxY"/>
    <property type="match status" value="1"/>
</dbReference>
<dbReference type="Proteomes" id="UP000501812">
    <property type="component" value="Chromosome"/>
</dbReference>
<dbReference type="Pfam" id="PF13366">
    <property type="entry name" value="PDDEXK_3"/>
    <property type="match status" value="1"/>
</dbReference>
<protein>
    <submittedName>
        <fullName evidence="1">GxxExxY protein</fullName>
    </submittedName>
</protein>
<evidence type="ECO:0000313" key="2">
    <source>
        <dbReference type="Proteomes" id="UP000501812"/>
    </source>
</evidence>
<dbReference type="InterPro" id="IPR026350">
    <property type="entry name" value="GxxExxY"/>
</dbReference>
<dbReference type="KEGG" id="luo:HHL09_12885"/>
<dbReference type="RefSeq" id="WP_169455042.1">
    <property type="nucleotide sequence ID" value="NZ_CP051774.1"/>
</dbReference>
<evidence type="ECO:0000313" key="1">
    <source>
        <dbReference type="EMBL" id="QJE96641.1"/>
    </source>
</evidence>
<proteinExistence type="predicted"/>